<accession>A0ABY5FYK2</accession>
<proteinExistence type="predicted"/>
<dbReference type="InterPro" id="IPR050463">
    <property type="entry name" value="Gfo/Idh/MocA_oxidrdct_glycsds"/>
</dbReference>
<keyword evidence="1" id="KW-0560">Oxidoreductase</keyword>
<evidence type="ECO:0000313" key="5">
    <source>
        <dbReference type="EMBL" id="UTT63206.1"/>
    </source>
</evidence>
<feature type="domain" description="Gfo/Idh/MocA-like oxidoreductase N-terminal" evidence="3">
    <location>
        <begin position="7"/>
        <end position="122"/>
    </location>
</feature>
<sequence length="360" mass="37698">MSPASLGVALIGGGFMADVHSRAARAAGARIVGVTSSTPERSRAAAERIGAESAFDDVDALLADDRVQVVHVVTPNATHHELTVRVLAASKHVVTEKPLATTVADAVDLEQRAAAAGVAATVPFVYRFHPMVREARTRVAAGQVGRLFSVQGAYLQDWLLAAGDDNWRVSSEAGGASRAFADIGSHLCDLLEFVTGERLARLQAITSTVYPERASTGPVATEDLAGVLAQTGGGAVVSLLVSQVAPGRKNGLVLEVHGATESLRFAQERPEELWIGRRAGSELHLRSTDELHPDAARLSVLPPGHPLGYQDAFTAFAADTYAAVRGAAPEGLPVFADGVRAARITDAVLASARTGDWIDL</sequence>
<evidence type="ECO:0000256" key="1">
    <source>
        <dbReference type="ARBA" id="ARBA00023002"/>
    </source>
</evidence>
<dbReference type="Pfam" id="PF22725">
    <property type="entry name" value="GFO_IDH_MocA_C3"/>
    <property type="match status" value="1"/>
</dbReference>
<dbReference type="InterPro" id="IPR036291">
    <property type="entry name" value="NAD(P)-bd_dom_sf"/>
</dbReference>
<dbReference type="Gene3D" id="3.40.50.720">
    <property type="entry name" value="NAD(P)-binding Rossmann-like Domain"/>
    <property type="match status" value="1"/>
</dbReference>
<dbReference type="RefSeq" id="WP_255160339.1">
    <property type="nucleotide sequence ID" value="NZ_CP101497.1"/>
</dbReference>
<dbReference type="Proteomes" id="UP001060039">
    <property type="component" value="Chromosome"/>
</dbReference>
<evidence type="ECO:0000259" key="4">
    <source>
        <dbReference type="Pfam" id="PF22725"/>
    </source>
</evidence>
<dbReference type="SUPFAM" id="SSF51735">
    <property type="entry name" value="NAD(P)-binding Rossmann-fold domains"/>
    <property type="match status" value="1"/>
</dbReference>
<dbReference type="EMBL" id="CP101497">
    <property type="protein sequence ID" value="UTT63206.1"/>
    <property type="molecule type" value="Genomic_DNA"/>
</dbReference>
<dbReference type="Gene3D" id="3.30.360.10">
    <property type="entry name" value="Dihydrodipicolinate Reductase, domain 2"/>
    <property type="match status" value="1"/>
</dbReference>
<organism evidence="5 6">
    <name type="scientific">Microcella humidisoli</name>
    <dbReference type="NCBI Taxonomy" id="2963406"/>
    <lineage>
        <taxon>Bacteria</taxon>
        <taxon>Bacillati</taxon>
        <taxon>Actinomycetota</taxon>
        <taxon>Actinomycetes</taxon>
        <taxon>Micrococcales</taxon>
        <taxon>Microbacteriaceae</taxon>
        <taxon>Microcella</taxon>
    </lineage>
</organism>
<dbReference type="InterPro" id="IPR000683">
    <property type="entry name" value="Gfo/Idh/MocA-like_OxRdtase_N"/>
</dbReference>
<feature type="domain" description="GFO/IDH/MocA-like oxidoreductase" evidence="4">
    <location>
        <begin position="132"/>
        <end position="263"/>
    </location>
</feature>
<dbReference type="PANTHER" id="PTHR43818">
    <property type="entry name" value="BCDNA.GH03377"/>
    <property type="match status" value="1"/>
</dbReference>
<name>A0ABY5FYK2_9MICO</name>
<protein>
    <submittedName>
        <fullName evidence="5">Gfo/Idh/MocA family oxidoreductase</fullName>
    </submittedName>
</protein>
<evidence type="ECO:0000259" key="3">
    <source>
        <dbReference type="Pfam" id="PF01408"/>
    </source>
</evidence>
<evidence type="ECO:0000313" key="6">
    <source>
        <dbReference type="Proteomes" id="UP001060039"/>
    </source>
</evidence>
<gene>
    <name evidence="5" type="ORF">NNL39_03600</name>
</gene>
<dbReference type="Pfam" id="PF01408">
    <property type="entry name" value="GFO_IDH_MocA"/>
    <property type="match status" value="1"/>
</dbReference>
<dbReference type="SUPFAM" id="SSF55347">
    <property type="entry name" value="Glyceraldehyde-3-phosphate dehydrogenase-like, C-terminal domain"/>
    <property type="match status" value="1"/>
</dbReference>
<keyword evidence="2" id="KW-0520">NAD</keyword>
<dbReference type="PANTHER" id="PTHR43818:SF11">
    <property type="entry name" value="BCDNA.GH03377"/>
    <property type="match status" value="1"/>
</dbReference>
<dbReference type="InterPro" id="IPR055170">
    <property type="entry name" value="GFO_IDH_MocA-like_dom"/>
</dbReference>
<reference evidence="5" key="1">
    <citation type="submission" date="2022-07" db="EMBL/GenBank/DDBJ databases">
        <title>Taxonomic analysis of Microcella humidisoli nov. sp., isolated from riverside soil.</title>
        <authorList>
            <person name="Molina K.M."/>
            <person name="Kim S.B."/>
        </authorList>
    </citation>
    <scope>NUCLEOTIDE SEQUENCE</scope>
    <source>
        <strain evidence="5">MMS21-STM10</strain>
    </source>
</reference>
<evidence type="ECO:0000256" key="2">
    <source>
        <dbReference type="ARBA" id="ARBA00023027"/>
    </source>
</evidence>
<keyword evidence="6" id="KW-1185">Reference proteome</keyword>